<organism evidence="4 5">
    <name type="scientific">Diploscapter pachys</name>
    <dbReference type="NCBI Taxonomy" id="2018661"/>
    <lineage>
        <taxon>Eukaryota</taxon>
        <taxon>Metazoa</taxon>
        <taxon>Ecdysozoa</taxon>
        <taxon>Nematoda</taxon>
        <taxon>Chromadorea</taxon>
        <taxon>Rhabditida</taxon>
        <taxon>Rhabditina</taxon>
        <taxon>Rhabditomorpha</taxon>
        <taxon>Rhabditoidea</taxon>
        <taxon>Rhabditidae</taxon>
        <taxon>Diploscapter</taxon>
    </lineage>
</organism>
<reference evidence="4 5" key="1">
    <citation type="journal article" date="2017" name="Curr. Biol.">
        <title>Genome architecture and evolution of a unichromosomal asexual nematode.</title>
        <authorList>
            <person name="Fradin H."/>
            <person name="Zegar C."/>
            <person name="Gutwein M."/>
            <person name="Lucas J."/>
            <person name="Kovtun M."/>
            <person name="Corcoran D."/>
            <person name="Baugh L.R."/>
            <person name="Kiontke K."/>
            <person name="Gunsalus K."/>
            <person name="Fitch D.H."/>
            <person name="Piano F."/>
        </authorList>
    </citation>
    <scope>NUCLEOTIDE SEQUENCE [LARGE SCALE GENOMIC DNA]</scope>
    <source>
        <strain evidence="4">PF1309</strain>
    </source>
</reference>
<dbReference type="Gene3D" id="3.20.20.105">
    <property type="entry name" value="Queuine tRNA-ribosyltransferase-like"/>
    <property type="match status" value="1"/>
</dbReference>
<evidence type="ECO:0000313" key="5">
    <source>
        <dbReference type="Proteomes" id="UP000218231"/>
    </source>
</evidence>
<dbReference type="InterPro" id="IPR050076">
    <property type="entry name" value="ArchSynthase1/Queuine_TRR"/>
</dbReference>
<dbReference type="Proteomes" id="UP000218231">
    <property type="component" value="Unassembled WGS sequence"/>
</dbReference>
<proteinExistence type="predicted"/>
<dbReference type="InterPro" id="IPR002616">
    <property type="entry name" value="tRNA_ribo_trans-like"/>
</dbReference>
<keyword evidence="1" id="KW-0819">tRNA processing</keyword>
<keyword evidence="2" id="KW-0472">Membrane</keyword>
<sequence>MPTRSGRTGQAFTRNGPINLRNAKFGEDQAPLDPTCGCPVCATWSRAYIHHLVRAGEILGAMLMTEHNIWFYEALMADLRAAIAAGRVSMSDQPNEILEAAAAAKAQQDAAAQAKVQGRKSHWPMRIIGVGIGSAAVAAAVLFANSGKKKD</sequence>
<dbReference type="PANTHER" id="PTHR46499">
    <property type="entry name" value="QUEUINE TRNA-RIBOSYLTRANSFERASE"/>
    <property type="match status" value="1"/>
</dbReference>
<dbReference type="SUPFAM" id="SSF51713">
    <property type="entry name" value="tRNA-guanine transglycosylase"/>
    <property type="match status" value="1"/>
</dbReference>
<dbReference type="OrthoDB" id="6701335at2759"/>
<name>A0A2A2JZG2_9BILA</name>
<keyword evidence="2" id="KW-1133">Transmembrane helix</keyword>
<dbReference type="EMBL" id="LIAE01010005">
    <property type="protein sequence ID" value="PAV67068.1"/>
    <property type="molecule type" value="Genomic_DNA"/>
</dbReference>
<keyword evidence="5" id="KW-1185">Reference proteome</keyword>
<accession>A0A2A2JZG2</accession>
<comment type="caution">
    <text evidence="4">The sequence shown here is derived from an EMBL/GenBank/DDBJ whole genome shotgun (WGS) entry which is preliminary data.</text>
</comment>
<dbReference type="NCBIfam" id="TIGR00449">
    <property type="entry name" value="tgt_general"/>
    <property type="match status" value="1"/>
</dbReference>
<dbReference type="GO" id="GO:0008616">
    <property type="term" value="P:tRNA queuosine(34) biosynthetic process"/>
    <property type="evidence" value="ECO:0007669"/>
    <property type="project" value="TreeGrafter"/>
</dbReference>
<evidence type="ECO:0000256" key="2">
    <source>
        <dbReference type="SAM" id="Phobius"/>
    </source>
</evidence>
<feature type="transmembrane region" description="Helical" evidence="2">
    <location>
        <begin position="123"/>
        <end position="144"/>
    </location>
</feature>
<evidence type="ECO:0000256" key="1">
    <source>
        <dbReference type="ARBA" id="ARBA00022694"/>
    </source>
</evidence>
<protein>
    <recommendedName>
        <fullName evidence="3">tRNA-guanine(15) transglycosylase-like domain-containing protein</fullName>
    </recommendedName>
</protein>
<feature type="domain" description="tRNA-guanine(15) transglycosylase-like" evidence="3">
    <location>
        <begin position="1"/>
        <end position="88"/>
    </location>
</feature>
<dbReference type="GO" id="GO:0005829">
    <property type="term" value="C:cytosol"/>
    <property type="evidence" value="ECO:0007669"/>
    <property type="project" value="TreeGrafter"/>
</dbReference>
<gene>
    <name evidence="4" type="ORF">WR25_03825</name>
</gene>
<dbReference type="AlphaFoldDB" id="A0A2A2JZG2"/>
<dbReference type="Pfam" id="PF01702">
    <property type="entry name" value="TGT"/>
    <property type="match status" value="1"/>
</dbReference>
<keyword evidence="2" id="KW-0812">Transmembrane</keyword>
<dbReference type="PANTHER" id="PTHR46499:SF1">
    <property type="entry name" value="QUEUINE TRNA-RIBOSYLTRANSFERASE"/>
    <property type="match status" value="1"/>
</dbReference>
<evidence type="ECO:0000313" key="4">
    <source>
        <dbReference type="EMBL" id="PAV67068.1"/>
    </source>
</evidence>
<dbReference type="STRING" id="2018661.A0A2A2JZG2"/>
<dbReference type="InterPro" id="IPR036511">
    <property type="entry name" value="TGT-like_sf"/>
</dbReference>
<evidence type="ECO:0000259" key="3">
    <source>
        <dbReference type="Pfam" id="PF01702"/>
    </source>
</evidence>